<gene>
    <name evidence="2" type="ORF">CN97_03145</name>
</gene>
<sequence>MNERDVRLPDGEAITPPLGQGTWMMGEDPSRRAEEIATLRRGLDLGLTLIDTAEMYGDGASEEMVGEAIRGRREEVFLVSKAYPQNASEARLPDACRRSLRRLGTDRLDLYLLHWRGNVPLGETVVAMERLKRDGLIRNWGVSNLDTDDMEELSAADGFGCQTNQVLYNLTRRGVEWNLLPWMSSRGIPAMAYSPIEQGRLLSHPEFALLAEGLSLSPARLALAWLLERPGVIPIPKAGSVAHVEDNAGALDVRLDEETRTFLDKLFPPPTHRTPLEMI</sequence>
<dbReference type="EMBL" id="JGYG01000015">
    <property type="protein sequence ID" value="KFI26641.1"/>
    <property type="molecule type" value="Genomic_DNA"/>
</dbReference>
<dbReference type="InterPro" id="IPR023210">
    <property type="entry name" value="NADP_OxRdtase_dom"/>
</dbReference>
<evidence type="ECO:0000313" key="3">
    <source>
        <dbReference type="Proteomes" id="UP000028826"/>
    </source>
</evidence>
<protein>
    <submittedName>
        <fullName evidence="2">Aldo/keto reductase</fullName>
    </submittedName>
</protein>
<accession>A0A086XX91</accession>
<dbReference type="PANTHER" id="PTHR43638:SF3">
    <property type="entry name" value="ALDEHYDE REDUCTASE"/>
    <property type="match status" value="1"/>
</dbReference>
<dbReference type="Proteomes" id="UP000028826">
    <property type="component" value="Unassembled WGS sequence"/>
</dbReference>
<dbReference type="OrthoDB" id="9768793at2"/>
<reference evidence="2 3" key="1">
    <citation type="submission" date="2014-03" db="EMBL/GenBank/DDBJ databases">
        <title>Genome of Haematobacter massiliensis CCUG 47968.</title>
        <authorList>
            <person name="Wang D."/>
            <person name="Wang G."/>
        </authorList>
    </citation>
    <scope>NUCLEOTIDE SEQUENCE [LARGE SCALE GENOMIC DNA]</scope>
    <source>
        <strain evidence="2 3">CCUG 47968</strain>
    </source>
</reference>
<keyword evidence="3" id="KW-1185">Reference proteome</keyword>
<dbReference type="PANTHER" id="PTHR43638">
    <property type="entry name" value="OXIDOREDUCTASE, ALDO/KETO REDUCTASE FAMILY PROTEIN"/>
    <property type="match status" value="1"/>
</dbReference>
<dbReference type="RefSeq" id="WP_035713991.1">
    <property type="nucleotide sequence ID" value="NZ_CAMIFG010000022.1"/>
</dbReference>
<evidence type="ECO:0000313" key="2">
    <source>
        <dbReference type="EMBL" id="KFI26641.1"/>
    </source>
</evidence>
<proteinExistence type="predicted"/>
<dbReference type="Pfam" id="PF00248">
    <property type="entry name" value="Aldo_ket_red"/>
    <property type="match status" value="1"/>
</dbReference>
<dbReference type="InterPro" id="IPR036812">
    <property type="entry name" value="NAD(P)_OxRdtase_dom_sf"/>
</dbReference>
<comment type="caution">
    <text evidence="2">The sequence shown here is derived from an EMBL/GenBank/DDBJ whole genome shotgun (WGS) entry which is preliminary data.</text>
</comment>
<dbReference type="CDD" id="cd19138">
    <property type="entry name" value="AKR_YeaE"/>
    <property type="match status" value="1"/>
</dbReference>
<dbReference type="GO" id="GO:0016491">
    <property type="term" value="F:oxidoreductase activity"/>
    <property type="evidence" value="ECO:0007669"/>
    <property type="project" value="InterPro"/>
</dbReference>
<feature type="domain" description="NADP-dependent oxidoreductase" evidence="1">
    <location>
        <begin position="17"/>
        <end position="264"/>
    </location>
</feature>
<dbReference type="eggNOG" id="COG0656">
    <property type="taxonomic scope" value="Bacteria"/>
</dbReference>
<name>A0A086XX91_9RHOB</name>
<dbReference type="SUPFAM" id="SSF51430">
    <property type="entry name" value="NAD(P)-linked oxidoreductase"/>
    <property type="match status" value="1"/>
</dbReference>
<organism evidence="2 3">
    <name type="scientific">Haematobacter massiliensis</name>
    <dbReference type="NCBI Taxonomy" id="195105"/>
    <lineage>
        <taxon>Bacteria</taxon>
        <taxon>Pseudomonadati</taxon>
        <taxon>Pseudomonadota</taxon>
        <taxon>Alphaproteobacteria</taxon>
        <taxon>Rhodobacterales</taxon>
        <taxon>Paracoccaceae</taxon>
        <taxon>Haematobacter</taxon>
    </lineage>
</organism>
<evidence type="ECO:0000259" key="1">
    <source>
        <dbReference type="Pfam" id="PF00248"/>
    </source>
</evidence>
<dbReference type="Gene3D" id="3.20.20.100">
    <property type="entry name" value="NADP-dependent oxidoreductase domain"/>
    <property type="match status" value="1"/>
</dbReference>
<dbReference type="AlphaFoldDB" id="A0A086XX91"/>
<dbReference type="PRINTS" id="PR00069">
    <property type="entry name" value="ALDKETRDTASE"/>
</dbReference>
<dbReference type="STRING" id="195105.CN97_03145"/>
<dbReference type="InterPro" id="IPR020471">
    <property type="entry name" value="AKR"/>
</dbReference>